<name>A0A382QXV1_9ZZZZ</name>
<dbReference type="AlphaFoldDB" id="A0A382QXV1"/>
<feature type="non-terminal residue" evidence="1">
    <location>
        <position position="44"/>
    </location>
</feature>
<evidence type="ECO:0000313" key="1">
    <source>
        <dbReference type="EMBL" id="SVC90323.1"/>
    </source>
</evidence>
<gene>
    <name evidence="1" type="ORF">METZ01_LOCUS343177</name>
</gene>
<protein>
    <submittedName>
        <fullName evidence="1">Uncharacterized protein</fullName>
    </submittedName>
</protein>
<proteinExistence type="predicted"/>
<accession>A0A382QXV1</accession>
<organism evidence="1">
    <name type="scientific">marine metagenome</name>
    <dbReference type="NCBI Taxonomy" id="408172"/>
    <lineage>
        <taxon>unclassified sequences</taxon>
        <taxon>metagenomes</taxon>
        <taxon>ecological metagenomes</taxon>
    </lineage>
</organism>
<reference evidence="1" key="1">
    <citation type="submission" date="2018-05" db="EMBL/GenBank/DDBJ databases">
        <authorList>
            <person name="Lanie J.A."/>
            <person name="Ng W.-L."/>
            <person name="Kazmierczak K.M."/>
            <person name="Andrzejewski T.M."/>
            <person name="Davidsen T.M."/>
            <person name="Wayne K.J."/>
            <person name="Tettelin H."/>
            <person name="Glass J.I."/>
            <person name="Rusch D."/>
            <person name="Podicherti R."/>
            <person name="Tsui H.-C.T."/>
            <person name="Winkler M.E."/>
        </authorList>
    </citation>
    <scope>NUCLEOTIDE SEQUENCE</scope>
</reference>
<dbReference type="EMBL" id="UINC01117706">
    <property type="protein sequence ID" value="SVC90323.1"/>
    <property type="molecule type" value="Genomic_DNA"/>
</dbReference>
<sequence>MIKFSGQGPFRARLHTRSRPATSLLLLLLPLTASADLTSGLVAH</sequence>